<dbReference type="AlphaFoldDB" id="A0A2T2NP75"/>
<evidence type="ECO:0000313" key="4">
    <source>
        <dbReference type="Proteomes" id="UP000240883"/>
    </source>
</evidence>
<dbReference type="Proteomes" id="UP000240883">
    <property type="component" value="Unassembled WGS sequence"/>
</dbReference>
<name>A0A2T2NP75_CORCC</name>
<sequence length="502" mass="55924">MPLIPPLHFLFFLSPELLSLSHPSKPTSSSIHLCIHCPKRPQRAITMAITRSASRAFSSYNLRSGRKPAMAAASDSTSSRPRPCRTVMPVPSHPPQRPSKSATNRHTLAPSHARLRSLRTSPIPTATSTHTVEPRVGQSNSVSSDAARAHTPEVITVNCEATCGHSILPTSSAIAFSRCPRCQLLKLKNKAIDAHRHFQTRGGLIASKNEWMELYHSSDRNEQVSGRDLRSQHSIFKHDVIRLTTMREQLKGRIPRIIDEESELVPIIGKGEGKVDATLQEALSCPVSDNKKIWDEFTHLLRNIPGDPAGEEVLEQNQVPEFQQFTKRKRGGEDMPLDMKTEFKRRRVSIADTVEINTLNDIDIIRKLPIPTSASGLPSSTTRTSTPLSSAEDHRSHDSTSLPLEEVHRRGIPGQPDGRRARQKRLRPKKNTYVPGRWAPPAGFEKVDTSCDLLQLGEYTSYVNDLQREANEWDAMDLDDRPDTASDGPTLMETWGNSCLVS</sequence>
<feature type="signal peptide" evidence="2">
    <location>
        <begin position="1"/>
        <end position="19"/>
    </location>
</feature>
<feature type="region of interest" description="Disordered" evidence="1">
    <location>
        <begin position="370"/>
        <end position="434"/>
    </location>
</feature>
<evidence type="ECO:0000256" key="1">
    <source>
        <dbReference type="SAM" id="MobiDB-lite"/>
    </source>
</evidence>
<evidence type="ECO:0000313" key="3">
    <source>
        <dbReference type="EMBL" id="PSN67056.1"/>
    </source>
</evidence>
<feature type="region of interest" description="Disordered" evidence="1">
    <location>
        <begin position="64"/>
        <end position="141"/>
    </location>
</feature>
<evidence type="ECO:0000256" key="2">
    <source>
        <dbReference type="SAM" id="SignalP"/>
    </source>
</evidence>
<reference evidence="3 4" key="1">
    <citation type="journal article" date="2018" name="Front. Microbiol.">
        <title>Genome-Wide Analysis of Corynespora cassiicola Leaf Fall Disease Putative Effectors.</title>
        <authorList>
            <person name="Lopez D."/>
            <person name="Ribeiro S."/>
            <person name="Label P."/>
            <person name="Fumanal B."/>
            <person name="Venisse J.S."/>
            <person name="Kohler A."/>
            <person name="de Oliveira R.R."/>
            <person name="Labutti K."/>
            <person name="Lipzen A."/>
            <person name="Lail K."/>
            <person name="Bauer D."/>
            <person name="Ohm R.A."/>
            <person name="Barry K.W."/>
            <person name="Spatafora J."/>
            <person name="Grigoriev I.V."/>
            <person name="Martin F.M."/>
            <person name="Pujade-Renaud V."/>
        </authorList>
    </citation>
    <scope>NUCLEOTIDE SEQUENCE [LARGE SCALE GENOMIC DNA]</scope>
    <source>
        <strain evidence="3 4">Philippines</strain>
    </source>
</reference>
<organism evidence="3 4">
    <name type="scientific">Corynespora cassiicola Philippines</name>
    <dbReference type="NCBI Taxonomy" id="1448308"/>
    <lineage>
        <taxon>Eukaryota</taxon>
        <taxon>Fungi</taxon>
        <taxon>Dikarya</taxon>
        <taxon>Ascomycota</taxon>
        <taxon>Pezizomycotina</taxon>
        <taxon>Dothideomycetes</taxon>
        <taxon>Pleosporomycetidae</taxon>
        <taxon>Pleosporales</taxon>
        <taxon>Corynesporascaceae</taxon>
        <taxon>Corynespora</taxon>
    </lineage>
</organism>
<gene>
    <name evidence="3" type="ORF">BS50DRAFT_588079</name>
</gene>
<dbReference type="EMBL" id="KZ678135">
    <property type="protein sequence ID" value="PSN67056.1"/>
    <property type="molecule type" value="Genomic_DNA"/>
</dbReference>
<keyword evidence="4" id="KW-1185">Reference proteome</keyword>
<protein>
    <submittedName>
        <fullName evidence="3">Uncharacterized protein</fullName>
    </submittedName>
</protein>
<proteinExistence type="predicted"/>
<feature type="compositionally biased region" description="Polar residues" evidence="1">
    <location>
        <begin position="118"/>
        <end position="141"/>
    </location>
</feature>
<feature type="compositionally biased region" description="Basic residues" evidence="1">
    <location>
        <begin position="421"/>
        <end position="430"/>
    </location>
</feature>
<keyword evidence="2" id="KW-0732">Signal</keyword>
<accession>A0A2T2NP75</accession>
<feature type="compositionally biased region" description="Low complexity" evidence="1">
    <location>
        <begin position="375"/>
        <end position="390"/>
    </location>
</feature>
<feature type="chain" id="PRO_5015655440" evidence="2">
    <location>
        <begin position="20"/>
        <end position="502"/>
    </location>
</feature>